<dbReference type="RefSeq" id="WP_125020032.1">
    <property type="nucleotide sequence ID" value="NZ_RQVQ01000045.1"/>
</dbReference>
<feature type="transmembrane region" description="Helical" evidence="1">
    <location>
        <begin position="312"/>
        <end position="331"/>
    </location>
</feature>
<comment type="caution">
    <text evidence="2">The sequence shown here is derived from an EMBL/GenBank/DDBJ whole genome shotgun (WGS) entry which is preliminary data.</text>
</comment>
<accession>A0A3P3VYZ1</accession>
<organism evidence="2 3">
    <name type="scientific">Paenimyroides tangerinum</name>
    <dbReference type="NCBI Taxonomy" id="2488728"/>
    <lineage>
        <taxon>Bacteria</taxon>
        <taxon>Pseudomonadati</taxon>
        <taxon>Bacteroidota</taxon>
        <taxon>Flavobacteriia</taxon>
        <taxon>Flavobacteriales</taxon>
        <taxon>Flavobacteriaceae</taxon>
        <taxon>Paenimyroides</taxon>
    </lineage>
</organism>
<proteinExistence type="predicted"/>
<keyword evidence="1" id="KW-1133">Transmembrane helix</keyword>
<evidence type="ECO:0000256" key="1">
    <source>
        <dbReference type="SAM" id="Phobius"/>
    </source>
</evidence>
<feature type="transmembrane region" description="Helical" evidence="1">
    <location>
        <begin position="131"/>
        <end position="152"/>
    </location>
</feature>
<keyword evidence="1" id="KW-0472">Membrane</keyword>
<evidence type="ECO:0000313" key="2">
    <source>
        <dbReference type="EMBL" id="RRJ88042.1"/>
    </source>
</evidence>
<evidence type="ECO:0008006" key="4">
    <source>
        <dbReference type="Google" id="ProtNLM"/>
    </source>
</evidence>
<dbReference type="InterPro" id="IPR025738">
    <property type="entry name" value="BatD"/>
</dbReference>
<protein>
    <recommendedName>
        <fullName evidence="4">Oxygen tolerance</fullName>
    </recommendedName>
</protein>
<dbReference type="Pfam" id="PF13584">
    <property type="entry name" value="BatD"/>
    <property type="match status" value="1"/>
</dbReference>
<dbReference type="EMBL" id="RQVQ01000045">
    <property type="protein sequence ID" value="RRJ88042.1"/>
    <property type="molecule type" value="Genomic_DNA"/>
</dbReference>
<dbReference type="AlphaFoldDB" id="A0A3P3VYZ1"/>
<keyword evidence="1" id="KW-0812">Transmembrane</keyword>
<evidence type="ECO:0000313" key="3">
    <source>
        <dbReference type="Proteomes" id="UP000275719"/>
    </source>
</evidence>
<sequence length="518" mass="58876">MFAQNPVTSQVDSTQIKIGSAFNLTIKANANENDKVVFPEQKMIGPFEVLEATPIDTILNDRKMELIKKYTLTQFDSGKYAVPRLSVLINGKNYQTDIFDVEVTNVAVDTLKQPMYDIKTNLGSSTDTSKIIYYIIALILCLGFGFLTYYIIKKRQEKNLTEDDLFKTPLEKISKQLQLLDGKRLIMNGDVKSYYSEMTDITRDYIEEVFDIPAKESTTAELILHLQKTIKEKKIKLSKEIVNDLKRLLQNADLVKFAKADPQMSEIESDRKVTETISLSIDKALPRFAEEQSLRVKLREQRFRKRKQVRTWIPIAVSAFLILVTGSVYLYNSVMEGMQINWFQTNKSLYEKEEWVTSDYGLPGIKLSTPEVLTRVGNANEKTENLQSNTATFVYANLKTDLTITVNTTAMKSDESATPEDLLKGKLQLLEKSMGAKNIKSEQESFNQEGINGVRGVGTFSIVNPVTNKEQNLQFETYLFIQSNGVQEVTILSQIGDEYGTKIARRVIESIQLNINNE</sequence>
<reference evidence="2 3" key="1">
    <citation type="submission" date="2018-11" db="EMBL/GenBank/DDBJ databases">
        <title>Flavobacterium sp. nov., YIM 102701-2 draft genome.</title>
        <authorList>
            <person name="Li G."/>
            <person name="Jiang Y."/>
        </authorList>
    </citation>
    <scope>NUCLEOTIDE SEQUENCE [LARGE SCALE GENOMIC DNA]</scope>
    <source>
        <strain evidence="2 3">YIM 102701-2</strain>
    </source>
</reference>
<name>A0A3P3VYZ1_9FLAO</name>
<gene>
    <name evidence="2" type="ORF">EG240_14285</name>
</gene>
<dbReference type="OrthoDB" id="9807384at2"/>
<dbReference type="Proteomes" id="UP000275719">
    <property type="component" value="Unassembled WGS sequence"/>
</dbReference>
<keyword evidence="3" id="KW-1185">Reference proteome</keyword>